<accession>A0ACD0NU34</accession>
<keyword evidence="2" id="KW-1185">Reference proteome</keyword>
<sequence>MDRFQQLDVTNSSLGAILYSDEEVVSLQSGVGLYDGKEKTLYQSNGTVYLTSHRLIYVDDELPHKHSCHLDLRLVKQTEHYAGFLKSSPKITLTLAPSSSSSPSIPNQNPQLERLITTSQSKASSPSPSPRESLSRSRDWRINATVIDYGQPGSGLVTNWICSICGFSNSSSPTNEPCQLCGVSRDPASEVASSRPSLSSARSGGKGTSMSSLPLSPKPSILQPQPFSASSSSSASPSPSPLAPSGKEGISCPTCTFLNHHSMIKCEICDSPLAQIDPFGLVDGGGAERPASAPPPGAKSFDSGGEENALEGRVTPLRSSTPAPKPSLAPDSIKLSFRKGGDRAFYNLMKSTLKSKAWAQSQSTSSLALAFSGTAGGAGGGGSGTSGSSGGNLSSRLSSVDIDGRGAARRRVGIDGIMGAVDTSSRLQKDDMQGALKDLEALMAKAKVMVDFAEALNAKLTKQERAAAAAAAQQEPQLNGSSTAAADRQAAATLIRSSLVRLGLPAPAVTEDMARDQIEYHQELARELAHLLLGSGSTPGLMGKGKVVQKGKGNEAAPLNWVEEKDQGRGIVGLDEVWCIWNRARGVALVPPQALKAAAFYLPSMTWPRIELKTFRSGLSVLHTPRYSERAFSMRLVGYLESLEAGRDEGVQRRKRLDPDLRENAIQDEASEEEGQVDYGEGASSLDIASMEDAPILLIKEMIESIEMMIDPEQSDDSDPGGRSRPLIVRDEGGGKGTRWFINRF</sequence>
<dbReference type="EMBL" id="KZ820065">
    <property type="protein sequence ID" value="PWN49334.1"/>
    <property type="molecule type" value="Genomic_DNA"/>
</dbReference>
<dbReference type="Proteomes" id="UP000245626">
    <property type="component" value="Unassembled WGS sequence"/>
</dbReference>
<gene>
    <name evidence="1" type="ORF">IE53DRAFT_150577</name>
</gene>
<organism evidence="1 2">
    <name type="scientific">Violaceomyces palustris</name>
    <dbReference type="NCBI Taxonomy" id="1673888"/>
    <lineage>
        <taxon>Eukaryota</taxon>
        <taxon>Fungi</taxon>
        <taxon>Dikarya</taxon>
        <taxon>Basidiomycota</taxon>
        <taxon>Ustilaginomycotina</taxon>
        <taxon>Ustilaginomycetes</taxon>
        <taxon>Violaceomycetales</taxon>
        <taxon>Violaceomycetaceae</taxon>
        <taxon>Violaceomyces</taxon>
    </lineage>
</organism>
<reference evidence="1 2" key="1">
    <citation type="journal article" date="2018" name="Mol. Biol. Evol.">
        <title>Broad Genomic Sampling Reveals a Smut Pathogenic Ancestry of the Fungal Clade Ustilaginomycotina.</title>
        <authorList>
            <person name="Kijpornyongpan T."/>
            <person name="Mondo S.J."/>
            <person name="Barry K."/>
            <person name="Sandor L."/>
            <person name="Lee J."/>
            <person name="Lipzen A."/>
            <person name="Pangilinan J."/>
            <person name="LaButti K."/>
            <person name="Hainaut M."/>
            <person name="Henrissat B."/>
            <person name="Grigoriev I.V."/>
            <person name="Spatafora J.W."/>
            <person name="Aime M.C."/>
        </authorList>
    </citation>
    <scope>NUCLEOTIDE SEQUENCE [LARGE SCALE GENOMIC DNA]</scope>
    <source>
        <strain evidence="1 2">SA 807</strain>
    </source>
</reference>
<protein>
    <submittedName>
        <fullName evidence="1">Uncharacterized protein</fullName>
    </submittedName>
</protein>
<evidence type="ECO:0000313" key="1">
    <source>
        <dbReference type="EMBL" id="PWN49334.1"/>
    </source>
</evidence>
<name>A0ACD0NU34_9BASI</name>
<evidence type="ECO:0000313" key="2">
    <source>
        <dbReference type="Proteomes" id="UP000245626"/>
    </source>
</evidence>
<proteinExistence type="predicted"/>